<dbReference type="Gene3D" id="3.40.50.2300">
    <property type="match status" value="1"/>
</dbReference>
<keyword evidence="2" id="KW-1185">Reference proteome</keyword>
<dbReference type="SUPFAM" id="SSF53822">
    <property type="entry name" value="Periplasmic binding protein-like I"/>
    <property type="match status" value="1"/>
</dbReference>
<comment type="caution">
    <text evidence="1">The sequence shown here is derived from an EMBL/GenBank/DDBJ whole genome shotgun (WGS) entry which is preliminary data.</text>
</comment>
<feature type="non-terminal residue" evidence="1">
    <location>
        <position position="1"/>
    </location>
</feature>
<dbReference type="GO" id="GO:0007165">
    <property type="term" value="P:signal transduction"/>
    <property type="evidence" value="ECO:0007669"/>
    <property type="project" value="TreeGrafter"/>
</dbReference>
<reference evidence="2" key="1">
    <citation type="submission" date="2022-10" db="EMBL/GenBank/DDBJ databases">
        <title>Genome assembly of Pristionchus species.</title>
        <authorList>
            <person name="Yoshida K."/>
            <person name="Sommer R.J."/>
        </authorList>
    </citation>
    <scope>NUCLEOTIDE SEQUENCE [LARGE SCALE GENOMIC DNA]</scope>
    <source>
        <strain evidence="2">RS5460</strain>
    </source>
</reference>
<dbReference type="PANTHER" id="PTHR44755">
    <property type="entry name" value="NATRIURETIC PEPTIDE RECEPTOR 3-RELATED"/>
    <property type="match status" value="1"/>
</dbReference>
<sequence>SSNDKFGLTILKAFPVIDEAIDEVVKRGIMPPGWINVSQHDSRYWEDTTLAERWSTVGVVDAYCKNELDMVLGFADSYGLATVTKVSAGFNQGIPVITTAGLPSMLHSRKSYPYLIRMQGSYRQMAAALYQLIAYSDPKTSEISLNYLRMLFMYHDKKRAVNKAQRDQNEENEVASSHCYFSLYAIKNYFAEASSTFKQEWSIQTPSFPFDEENIDREDEMKEWLRDVSTKTNGAF</sequence>
<evidence type="ECO:0000313" key="2">
    <source>
        <dbReference type="Proteomes" id="UP001328107"/>
    </source>
</evidence>
<organism evidence="1 2">
    <name type="scientific">Pristionchus mayeri</name>
    <dbReference type="NCBI Taxonomy" id="1317129"/>
    <lineage>
        <taxon>Eukaryota</taxon>
        <taxon>Metazoa</taxon>
        <taxon>Ecdysozoa</taxon>
        <taxon>Nematoda</taxon>
        <taxon>Chromadorea</taxon>
        <taxon>Rhabditida</taxon>
        <taxon>Rhabditina</taxon>
        <taxon>Diplogasteromorpha</taxon>
        <taxon>Diplogasteroidea</taxon>
        <taxon>Neodiplogasteridae</taxon>
        <taxon>Pristionchus</taxon>
    </lineage>
</organism>
<gene>
    <name evidence="1" type="ORF">PMAYCL1PPCAC_21180</name>
</gene>
<feature type="non-terminal residue" evidence="1">
    <location>
        <position position="236"/>
    </location>
</feature>
<proteinExistence type="predicted"/>
<accession>A0AAN5I4F3</accession>
<dbReference type="PANTHER" id="PTHR44755:SF9">
    <property type="entry name" value="PROTEIN CBG14864"/>
    <property type="match status" value="1"/>
</dbReference>
<dbReference type="EMBL" id="BTRK01000005">
    <property type="protein sequence ID" value="GMR50985.1"/>
    <property type="molecule type" value="Genomic_DNA"/>
</dbReference>
<dbReference type="Proteomes" id="UP001328107">
    <property type="component" value="Unassembled WGS sequence"/>
</dbReference>
<dbReference type="InterPro" id="IPR028082">
    <property type="entry name" value="Peripla_BP_I"/>
</dbReference>
<evidence type="ECO:0000313" key="1">
    <source>
        <dbReference type="EMBL" id="GMR50985.1"/>
    </source>
</evidence>
<name>A0AAN5I4F3_9BILA</name>
<dbReference type="GO" id="GO:0038023">
    <property type="term" value="F:signaling receptor activity"/>
    <property type="evidence" value="ECO:0007669"/>
    <property type="project" value="TreeGrafter"/>
</dbReference>
<dbReference type="AlphaFoldDB" id="A0AAN5I4F3"/>
<dbReference type="GO" id="GO:0017046">
    <property type="term" value="F:peptide hormone binding"/>
    <property type="evidence" value="ECO:0007669"/>
    <property type="project" value="TreeGrafter"/>
</dbReference>
<protein>
    <submittedName>
        <fullName evidence="1">Uncharacterized protein</fullName>
    </submittedName>
</protein>
<dbReference type="InterPro" id="IPR052612">
    <property type="entry name" value="ANP_Clearance_Receptor"/>
</dbReference>